<evidence type="ECO:0000256" key="9">
    <source>
        <dbReference type="RuleBase" id="RU003357"/>
    </source>
</evidence>
<dbReference type="InterPro" id="IPR037066">
    <property type="entry name" value="Plug_dom_sf"/>
</dbReference>
<evidence type="ECO:0000256" key="1">
    <source>
        <dbReference type="ARBA" id="ARBA00004571"/>
    </source>
</evidence>
<evidence type="ECO:0000313" key="13">
    <source>
        <dbReference type="EMBL" id="GGD73485.1"/>
    </source>
</evidence>
<keyword evidence="2 8" id="KW-0813">Transport</keyword>
<dbReference type="OrthoDB" id="5476657at2"/>
<dbReference type="SUPFAM" id="SSF49452">
    <property type="entry name" value="Starch-binding domain-like"/>
    <property type="match status" value="1"/>
</dbReference>
<evidence type="ECO:0000313" key="14">
    <source>
        <dbReference type="Proteomes" id="UP000612349"/>
    </source>
</evidence>
<dbReference type="Gene3D" id="2.60.40.1120">
    <property type="entry name" value="Carboxypeptidase-like, regulatory domain"/>
    <property type="match status" value="1"/>
</dbReference>
<keyword evidence="5 9" id="KW-0798">TonB box</keyword>
<dbReference type="SUPFAM" id="SSF56935">
    <property type="entry name" value="Porins"/>
    <property type="match status" value="1"/>
</dbReference>
<dbReference type="Pfam" id="PF13620">
    <property type="entry name" value="CarboxypepD_reg"/>
    <property type="match status" value="1"/>
</dbReference>
<keyword evidence="6 8" id="KW-0472">Membrane</keyword>
<dbReference type="EMBL" id="BMIP01000005">
    <property type="protein sequence ID" value="GGD73485.1"/>
    <property type="molecule type" value="Genomic_DNA"/>
</dbReference>
<name>A0A916Z4M2_9SPHN</name>
<comment type="caution">
    <text evidence="13">The sequence shown here is derived from an EMBL/GenBank/DDBJ whole genome shotgun (WGS) entry which is preliminary data.</text>
</comment>
<evidence type="ECO:0000256" key="3">
    <source>
        <dbReference type="ARBA" id="ARBA00022452"/>
    </source>
</evidence>
<evidence type="ECO:0000256" key="6">
    <source>
        <dbReference type="ARBA" id="ARBA00023136"/>
    </source>
</evidence>
<dbReference type="PROSITE" id="PS52016">
    <property type="entry name" value="TONB_DEPENDENT_REC_3"/>
    <property type="match status" value="1"/>
</dbReference>
<evidence type="ECO:0000256" key="10">
    <source>
        <dbReference type="SAM" id="SignalP"/>
    </source>
</evidence>
<dbReference type="Gene3D" id="2.40.170.20">
    <property type="entry name" value="TonB-dependent receptor, beta-barrel domain"/>
    <property type="match status" value="1"/>
</dbReference>
<dbReference type="GO" id="GO:0009279">
    <property type="term" value="C:cell outer membrane"/>
    <property type="evidence" value="ECO:0007669"/>
    <property type="project" value="UniProtKB-SubCell"/>
</dbReference>
<gene>
    <name evidence="13" type="ORF">GCM10010990_23880</name>
</gene>
<dbReference type="GO" id="GO:0030246">
    <property type="term" value="F:carbohydrate binding"/>
    <property type="evidence" value="ECO:0007669"/>
    <property type="project" value="InterPro"/>
</dbReference>
<organism evidence="13 14">
    <name type="scientific">Croceicoccus mobilis</name>
    <dbReference type="NCBI Taxonomy" id="1703339"/>
    <lineage>
        <taxon>Bacteria</taxon>
        <taxon>Pseudomonadati</taxon>
        <taxon>Pseudomonadota</taxon>
        <taxon>Alphaproteobacteria</taxon>
        <taxon>Sphingomonadales</taxon>
        <taxon>Erythrobacteraceae</taxon>
        <taxon>Croceicoccus</taxon>
    </lineage>
</organism>
<feature type="domain" description="TonB-dependent receptor-like beta-barrel" evidence="11">
    <location>
        <begin position="443"/>
        <end position="916"/>
    </location>
</feature>
<keyword evidence="3 8" id="KW-1134">Transmembrane beta strand</keyword>
<feature type="domain" description="TonB-dependent receptor plug" evidence="12">
    <location>
        <begin position="132"/>
        <end position="232"/>
    </location>
</feature>
<reference evidence="13" key="2">
    <citation type="submission" date="2020-09" db="EMBL/GenBank/DDBJ databases">
        <authorList>
            <person name="Sun Q."/>
            <person name="Zhou Y."/>
        </authorList>
    </citation>
    <scope>NUCLEOTIDE SEQUENCE</scope>
    <source>
        <strain evidence="13">CGMCC 1.15360</strain>
    </source>
</reference>
<reference evidence="13" key="1">
    <citation type="journal article" date="2014" name="Int. J. Syst. Evol. Microbiol.">
        <title>Complete genome sequence of Corynebacterium casei LMG S-19264T (=DSM 44701T), isolated from a smear-ripened cheese.</title>
        <authorList>
            <consortium name="US DOE Joint Genome Institute (JGI-PGF)"/>
            <person name="Walter F."/>
            <person name="Albersmeier A."/>
            <person name="Kalinowski J."/>
            <person name="Ruckert C."/>
        </authorList>
    </citation>
    <scope>NUCLEOTIDE SEQUENCE</scope>
    <source>
        <strain evidence="13">CGMCC 1.15360</strain>
    </source>
</reference>
<evidence type="ECO:0000259" key="12">
    <source>
        <dbReference type="Pfam" id="PF07715"/>
    </source>
</evidence>
<sequence>MSNRTFRRALALTTAITAISAAPQAMAGTIDGSVVDATGTRALQAAEVTIIELGRTTHAARDGSFRFIDVPAGSYTLEVRYVGAATETMAVTVSATGSVTQQIALGASDSSILVIGQLANQASALSRKKAADVVSDVLTRDAIGQFPDQNVAESLRRLPGINVLNDQGEGRFVSVRGLDPELNSTSLNGVRLPAPESDVRSVALDVISSDIIESITVKKSLTPDMDGDTIGGSVEIETTSAFDRKKDLWSARIEGSYNDYANVVTPKMSFDFATKLSDDLGISGGVSYYKRKFETDNIEADDWVQEGGIPYATEVQYRDYDVERERISATLGLDFRASDTTELYVKGVFSQFDDQEYRRRLTFDLGDFEDGDVSYDGQTVTYSDADQEWTAERDIKDRFERQRIWNVVAGGKTELDSGWFAEYSASYAKASEQENGSLDPTQFEQSFDNQNVGVAIDYSDPRVPLFSIVGDSYAFRDDTAYGLKDIEYVTGSDAQDEEYAATFDLGREFAMDASSLTLQAGFKGRWRDKTYDKSVEFYENDDMTLADVLGASTYRLISIDPVPSYDGATDYFRDNFDSFELQQADSQFDSAVEDYTASEDIMAGYLMGTFETGPLTAIGGVRYEHTKNRTTGNAAMLYEEGSTLGTDCANAGVVADDDLVCVGTYDFSRSYGHWLPSLNLKYELSPEMLVRLAGYRSIMRPKLSALAPRFEVEVNDEDEIEGTFGNPYLKPYESWNLDASVEYYMSSNGGISAGVFYKDIDNFIYEAEYNAEDGPYFGSYRGIDFDEAVIYENGLSASVFGVELSASQVLDFLPGLLSGFLVQANYTYTDATGDVAVDGSLAETREISLPASSKHTVNGVLGYEKGPVSLRLAGTWRSKYLDEVNGEAAEDRWVDDHFQLDLSAKYRLTEAVQLYYEWVNINNAKYFAYNTMGGQRNLYQYEEYNWTMKFGARVKF</sequence>
<keyword evidence="4 8" id="KW-0812">Transmembrane</keyword>
<keyword evidence="13" id="KW-0675">Receptor</keyword>
<accession>A0A916Z4M2</accession>
<dbReference type="PANTHER" id="PTHR40980">
    <property type="entry name" value="PLUG DOMAIN-CONTAINING PROTEIN"/>
    <property type="match status" value="1"/>
</dbReference>
<dbReference type="InterPro" id="IPR010104">
    <property type="entry name" value="TonB_rcpt_bac"/>
</dbReference>
<dbReference type="InterPro" id="IPR000531">
    <property type="entry name" value="Beta-barrel_TonB"/>
</dbReference>
<keyword evidence="7 8" id="KW-0998">Cell outer membrane</keyword>
<dbReference type="InterPro" id="IPR012910">
    <property type="entry name" value="Plug_dom"/>
</dbReference>
<evidence type="ECO:0000256" key="8">
    <source>
        <dbReference type="PROSITE-ProRule" id="PRU01360"/>
    </source>
</evidence>
<dbReference type="AlphaFoldDB" id="A0A916Z4M2"/>
<comment type="similarity">
    <text evidence="8 9">Belongs to the TonB-dependent receptor family.</text>
</comment>
<protein>
    <submittedName>
        <fullName evidence="13">TonB-dependent receptor</fullName>
    </submittedName>
</protein>
<evidence type="ECO:0000256" key="5">
    <source>
        <dbReference type="ARBA" id="ARBA00023077"/>
    </source>
</evidence>
<proteinExistence type="inferred from homology"/>
<evidence type="ECO:0000256" key="4">
    <source>
        <dbReference type="ARBA" id="ARBA00022692"/>
    </source>
</evidence>
<dbReference type="CDD" id="cd01347">
    <property type="entry name" value="ligand_gated_channel"/>
    <property type="match status" value="1"/>
</dbReference>
<comment type="subcellular location">
    <subcellularLocation>
        <location evidence="1 8">Cell outer membrane</location>
        <topology evidence="1 8">Multi-pass membrane protein</topology>
    </subcellularLocation>
</comment>
<dbReference type="Pfam" id="PF07715">
    <property type="entry name" value="Plug"/>
    <property type="match status" value="1"/>
</dbReference>
<dbReference type="NCBIfam" id="TIGR01782">
    <property type="entry name" value="TonB-Xanth-Caul"/>
    <property type="match status" value="1"/>
</dbReference>
<dbReference type="Gene3D" id="2.170.130.10">
    <property type="entry name" value="TonB-dependent receptor, plug domain"/>
    <property type="match status" value="1"/>
</dbReference>
<dbReference type="PANTHER" id="PTHR40980:SF4">
    <property type="entry name" value="TONB-DEPENDENT RECEPTOR-LIKE BETA-BARREL DOMAIN-CONTAINING PROTEIN"/>
    <property type="match status" value="1"/>
</dbReference>
<dbReference type="RefSeq" id="WP_066777231.1">
    <property type="nucleotide sequence ID" value="NZ_BMIP01000005.1"/>
</dbReference>
<evidence type="ECO:0000256" key="2">
    <source>
        <dbReference type="ARBA" id="ARBA00022448"/>
    </source>
</evidence>
<dbReference type="InterPro" id="IPR039426">
    <property type="entry name" value="TonB-dep_rcpt-like"/>
</dbReference>
<feature type="signal peptide" evidence="10">
    <location>
        <begin position="1"/>
        <end position="27"/>
    </location>
</feature>
<feature type="chain" id="PRO_5038101382" evidence="10">
    <location>
        <begin position="28"/>
        <end position="956"/>
    </location>
</feature>
<dbReference type="InterPro" id="IPR036942">
    <property type="entry name" value="Beta-barrel_TonB_sf"/>
</dbReference>
<dbReference type="Proteomes" id="UP000612349">
    <property type="component" value="Unassembled WGS sequence"/>
</dbReference>
<keyword evidence="14" id="KW-1185">Reference proteome</keyword>
<dbReference type="Pfam" id="PF00593">
    <property type="entry name" value="TonB_dep_Rec_b-barrel"/>
    <property type="match status" value="1"/>
</dbReference>
<evidence type="ECO:0000256" key="7">
    <source>
        <dbReference type="ARBA" id="ARBA00023237"/>
    </source>
</evidence>
<keyword evidence="10" id="KW-0732">Signal</keyword>
<evidence type="ECO:0000259" key="11">
    <source>
        <dbReference type="Pfam" id="PF00593"/>
    </source>
</evidence>
<dbReference type="InterPro" id="IPR013784">
    <property type="entry name" value="Carb-bd-like_fold"/>
</dbReference>